<evidence type="ECO:0000259" key="2">
    <source>
        <dbReference type="PROSITE" id="PS51704"/>
    </source>
</evidence>
<organism evidence="3 4">
    <name type="scientific">Duganella rivi</name>
    <dbReference type="NCBI Taxonomy" id="2666083"/>
    <lineage>
        <taxon>Bacteria</taxon>
        <taxon>Pseudomonadati</taxon>
        <taxon>Pseudomonadota</taxon>
        <taxon>Betaproteobacteria</taxon>
        <taxon>Burkholderiales</taxon>
        <taxon>Oxalobacteraceae</taxon>
        <taxon>Telluria group</taxon>
        <taxon>Duganella</taxon>
    </lineage>
</organism>
<proteinExistence type="predicted"/>
<keyword evidence="1" id="KW-0732">Signal</keyword>
<comment type="caution">
    <text evidence="3">The sequence shown here is derived from an EMBL/GenBank/DDBJ whole genome shotgun (WGS) entry which is preliminary data.</text>
</comment>
<dbReference type="GO" id="GO:0006644">
    <property type="term" value="P:phospholipid metabolic process"/>
    <property type="evidence" value="ECO:0007669"/>
    <property type="project" value="TreeGrafter"/>
</dbReference>
<accession>A0A7X4GUT2</accession>
<keyword evidence="4" id="KW-1185">Reference proteome</keyword>
<dbReference type="PROSITE" id="PS51704">
    <property type="entry name" value="GP_PDE"/>
    <property type="match status" value="1"/>
</dbReference>
<dbReference type="RefSeq" id="WP_161015574.1">
    <property type="nucleotide sequence ID" value="NZ_WWCK01000006.1"/>
</dbReference>
<dbReference type="Proteomes" id="UP000450012">
    <property type="component" value="Unassembled WGS sequence"/>
</dbReference>
<dbReference type="InterPro" id="IPR030395">
    <property type="entry name" value="GP_PDE_dom"/>
</dbReference>
<dbReference type="EMBL" id="WWCK01000006">
    <property type="protein sequence ID" value="MYM69017.1"/>
    <property type="molecule type" value="Genomic_DNA"/>
</dbReference>
<gene>
    <name evidence="3" type="ORF">GTP45_19555</name>
</gene>
<dbReference type="GO" id="GO:0070291">
    <property type="term" value="P:N-acylethanolamine metabolic process"/>
    <property type="evidence" value="ECO:0007669"/>
    <property type="project" value="TreeGrafter"/>
</dbReference>
<reference evidence="3 4" key="1">
    <citation type="submission" date="2019-12" db="EMBL/GenBank/DDBJ databases">
        <title>Novel species isolated from a subtropical stream in China.</title>
        <authorList>
            <person name="Lu H."/>
        </authorList>
    </citation>
    <scope>NUCLEOTIDE SEQUENCE [LARGE SCALE GENOMIC DNA]</scope>
    <source>
        <strain evidence="3 4">FT55W</strain>
    </source>
</reference>
<dbReference type="PANTHER" id="PTHR46320">
    <property type="entry name" value="GLYCEROPHOSPHODIESTER PHOSPHODIESTERASE 1"/>
    <property type="match status" value="1"/>
</dbReference>
<dbReference type="Gene3D" id="3.20.20.190">
    <property type="entry name" value="Phosphatidylinositol (PI) phosphodiesterase"/>
    <property type="match status" value="1"/>
</dbReference>
<dbReference type="GO" id="GO:0008889">
    <property type="term" value="F:glycerophosphodiester phosphodiesterase activity"/>
    <property type="evidence" value="ECO:0007669"/>
    <property type="project" value="TreeGrafter"/>
</dbReference>
<dbReference type="InterPro" id="IPR017946">
    <property type="entry name" value="PLC-like_Pdiesterase_TIM-brl"/>
</dbReference>
<dbReference type="Pfam" id="PF03009">
    <property type="entry name" value="GDPD"/>
    <property type="match status" value="1"/>
</dbReference>
<feature type="chain" id="PRO_5031219022" evidence="1">
    <location>
        <begin position="21"/>
        <end position="329"/>
    </location>
</feature>
<dbReference type="SUPFAM" id="SSF51695">
    <property type="entry name" value="PLC-like phosphodiesterases"/>
    <property type="match status" value="1"/>
</dbReference>
<dbReference type="PANTHER" id="PTHR46320:SF1">
    <property type="entry name" value="GLYCEROPHOSPHODIESTER PHOSPHODIESTERASE 1"/>
    <property type="match status" value="1"/>
</dbReference>
<feature type="signal peptide" evidence="1">
    <location>
        <begin position="1"/>
        <end position="20"/>
    </location>
</feature>
<evidence type="ECO:0000313" key="3">
    <source>
        <dbReference type="EMBL" id="MYM69017.1"/>
    </source>
</evidence>
<dbReference type="GO" id="GO:0005886">
    <property type="term" value="C:plasma membrane"/>
    <property type="evidence" value="ECO:0007669"/>
    <property type="project" value="TreeGrafter"/>
</dbReference>
<sequence length="329" mass="34854">MNLKHSYMLLALLAGLAASAAACHAATRADLIRKKFDNPAAGVFVVAHRGCHNASPAQGLGEAPENSRLALEQCVLLGVDMMELDVRRAADGALVVMHDDTIDRTTNGSGRLDQFTLAQLKTLRLKQNLGAAMSPILTAETVQTLEEMLALAKGRIMLNLDIKEAIYPAVIAAVKAQGMERHVLVKSVVTGGAPPAADQPGFDTVPYMPIVGNWAGAPLVASPAEISRSELAARHKPAGVEMVYLSSDDYAQLRKTTAAAKVRLWANTLTSVGVISVIGMGGDLDGLRTQGQAWGALLASGVDTIQTDEPGPLLDYLERARIPHWAGQQ</sequence>
<evidence type="ECO:0000313" key="4">
    <source>
        <dbReference type="Proteomes" id="UP000450012"/>
    </source>
</evidence>
<dbReference type="PROSITE" id="PS51257">
    <property type="entry name" value="PROKAR_LIPOPROTEIN"/>
    <property type="match status" value="1"/>
</dbReference>
<evidence type="ECO:0000256" key="1">
    <source>
        <dbReference type="SAM" id="SignalP"/>
    </source>
</evidence>
<dbReference type="GO" id="GO:0006580">
    <property type="term" value="P:ethanolamine metabolic process"/>
    <property type="evidence" value="ECO:0007669"/>
    <property type="project" value="TreeGrafter"/>
</dbReference>
<dbReference type="CDD" id="cd08566">
    <property type="entry name" value="GDPD_AtGDE_like"/>
    <property type="match status" value="1"/>
</dbReference>
<dbReference type="AlphaFoldDB" id="A0A7X4GUT2"/>
<dbReference type="Pfam" id="PF16387">
    <property type="entry name" value="DUF4996"/>
    <property type="match status" value="1"/>
</dbReference>
<dbReference type="InterPro" id="IPR032160">
    <property type="entry name" value="DUF4996"/>
</dbReference>
<name>A0A7X4GUT2_9BURK</name>
<feature type="domain" description="GP-PDE" evidence="2">
    <location>
        <begin position="43"/>
        <end position="317"/>
    </location>
</feature>
<protein>
    <submittedName>
        <fullName evidence="3">Glycerophosphodiester phosphodiesterase</fullName>
    </submittedName>
</protein>